<dbReference type="AlphaFoldDB" id="A0A166DMB9"/>
<sequence length="621" mass="70543">MPRDDCPKASQPGGQRRRLPRGLRVPPAGDAPIYRAGTDELEMNVNLEGMTLLDETIGSDELDLEGMRVLDNPNGPLFDVSGRTFLLDGAVGDHPNVVDERVFVQQTRDMLAHFRQFVLNSPKANHIIPGDKSFDDLGKRPQSTQRTQKARELHAKLLAANAYKYVDRSCVYKDKAGAKGIVYYSWTELTSGDVKWHGLPPALQNLAVWCSQNMFAECPLHVSKDPRHHMYKSNNPVIAYECLCHLGEKRTSQEEDEEEIEEGEVEEGEICEKEVRKKKVSVPIASTAHRSTVAVEGGYVEGNEYTDEELKFLAKDYIDFEYEDQTEPEPSNLPKEIVLKLDKEYHFEQAGVGHFIHCWHPTGHANSPTAKLVASAQMLGAGTAKRAAAVPMFIKNTSILHEVLGMMLKESLPEEWEVMHPVYKAGRWVREDTDNGFALGRAVIWKLQVDIHRDPQDGLGNICVVFNCGRYDKITKYDAGMAFPDLGLIFEYPPGSVLMFRSADLYHGVMPWEIPPCTGQQIGPGRISWVLFSSKSARERLAGKRPNWFVDTNDGVDEYQDIQRAYREAEERQRQAEEERTRLAAEEETEAKQLRRRENKKRKREVKRLAYEEEQAKKRAM</sequence>
<organism evidence="2 3">
    <name type="scientific">Sistotremastrum suecicum HHB10207 ss-3</name>
    <dbReference type="NCBI Taxonomy" id="1314776"/>
    <lineage>
        <taxon>Eukaryota</taxon>
        <taxon>Fungi</taxon>
        <taxon>Dikarya</taxon>
        <taxon>Basidiomycota</taxon>
        <taxon>Agaricomycotina</taxon>
        <taxon>Agaricomycetes</taxon>
        <taxon>Sistotremastrales</taxon>
        <taxon>Sistotremastraceae</taxon>
        <taxon>Sistotremastrum</taxon>
    </lineage>
</organism>
<evidence type="ECO:0000313" key="2">
    <source>
        <dbReference type="EMBL" id="KZT38684.1"/>
    </source>
</evidence>
<dbReference type="EMBL" id="KV428059">
    <property type="protein sequence ID" value="KZT38684.1"/>
    <property type="molecule type" value="Genomic_DNA"/>
</dbReference>
<gene>
    <name evidence="2" type="ORF">SISSUDRAFT_1061831</name>
</gene>
<feature type="compositionally biased region" description="Basic residues" evidence="1">
    <location>
        <begin position="594"/>
        <end position="606"/>
    </location>
</feature>
<dbReference type="Proteomes" id="UP000076798">
    <property type="component" value="Unassembled WGS sequence"/>
</dbReference>
<protein>
    <submittedName>
        <fullName evidence="2">Uncharacterized protein</fullName>
    </submittedName>
</protein>
<evidence type="ECO:0000256" key="1">
    <source>
        <dbReference type="SAM" id="MobiDB-lite"/>
    </source>
</evidence>
<reference evidence="2 3" key="1">
    <citation type="journal article" date="2016" name="Mol. Biol. Evol.">
        <title>Comparative Genomics of Early-Diverging Mushroom-Forming Fungi Provides Insights into the Origins of Lignocellulose Decay Capabilities.</title>
        <authorList>
            <person name="Nagy L.G."/>
            <person name="Riley R."/>
            <person name="Tritt A."/>
            <person name="Adam C."/>
            <person name="Daum C."/>
            <person name="Floudas D."/>
            <person name="Sun H."/>
            <person name="Yadav J.S."/>
            <person name="Pangilinan J."/>
            <person name="Larsson K.H."/>
            <person name="Matsuura K."/>
            <person name="Barry K."/>
            <person name="Labutti K."/>
            <person name="Kuo R."/>
            <person name="Ohm R.A."/>
            <person name="Bhattacharya S.S."/>
            <person name="Shirouzu T."/>
            <person name="Yoshinaga Y."/>
            <person name="Martin F.M."/>
            <person name="Grigoriev I.V."/>
            <person name="Hibbett D.S."/>
        </authorList>
    </citation>
    <scope>NUCLEOTIDE SEQUENCE [LARGE SCALE GENOMIC DNA]</scope>
    <source>
        <strain evidence="2 3">HHB10207 ss-3</strain>
    </source>
</reference>
<dbReference type="OrthoDB" id="2658103at2759"/>
<proteinExistence type="predicted"/>
<feature type="region of interest" description="Disordered" evidence="1">
    <location>
        <begin position="1"/>
        <end position="34"/>
    </location>
</feature>
<keyword evidence="3" id="KW-1185">Reference proteome</keyword>
<accession>A0A166DMB9</accession>
<evidence type="ECO:0000313" key="3">
    <source>
        <dbReference type="Proteomes" id="UP000076798"/>
    </source>
</evidence>
<dbReference type="Gene3D" id="3.60.130.30">
    <property type="match status" value="1"/>
</dbReference>
<name>A0A166DMB9_9AGAM</name>
<feature type="region of interest" description="Disordered" evidence="1">
    <location>
        <begin position="570"/>
        <end position="606"/>
    </location>
</feature>
<feature type="compositionally biased region" description="Basic and acidic residues" evidence="1">
    <location>
        <begin position="570"/>
        <end position="593"/>
    </location>
</feature>